<gene>
    <name evidence="2" type="ORF">FISHEDRAFT_73530</name>
</gene>
<dbReference type="PANTHER" id="PTHR28207:SF1">
    <property type="entry name" value="ATP SYNTHASE SUBUNIT H, MITOCHONDRIAL"/>
    <property type="match status" value="1"/>
</dbReference>
<reference evidence="2 3" key="1">
    <citation type="journal article" date="2015" name="Fungal Genet. Biol.">
        <title>Evolution of novel wood decay mechanisms in Agaricales revealed by the genome sequences of Fistulina hepatica and Cylindrobasidium torrendii.</title>
        <authorList>
            <person name="Floudas D."/>
            <person name="Held B.W."/>
            <person name="Riley R."/>
            <person name="Nagy L.G."/>
            <person name="Koehler G."/>
            <person name="Ransdell A.S."/>
            <person name="Younus H."/>
            <person name="Chow J."/>
            <person name="Chiniquy J."/>
            <person name="Lipzen A."/>
            <person name="Tritt A."/>
            <person name="Sun H."/>
            <person name="Haridas S."/>
            <person name="LaButti K."/>
            <person name="Ohm R.A."/>
            <person name="Kues U."/>
            <person name="Blanchette R.A."/>
            <person name="Grigoriev I.V."/>
            <person name="Minto R.E."/>
            <person name="Hibbett D.S."/>
        </authorList>
    </citation>
    <scope>NUCLEOTIDE SEQUENCE [LARGE SCALE GENOMIC DNA]</scope>
    <source>
        <strain evidence="2 3">ATCC 64428</strain>
    </source>
</reference>
<accession>A0A0D7AC41</accession>
<proteinExistence type="predicted"/>
<sequence length="122" mass="13332">MFRQASSSVARAATRSRLFSSSVVARKDFVQDLYIKELKTYKPVSLAKDDHVGNVKPFSKPPVPKAPVLPDVAAELSAYDASEPTLASVKSTPEEADEDAAGAQEFLEMLEADLPPREVHHH</sequence>
<name>A0A0D7AC41_9AGAR</name>
<dbReference type="OrthoDB" id="274752at2759"/>
<evidence type="ECO:0000313" key="2">
    <source>
        <dbReference type="EMBL" id="KIY48562.1"/>
    </source>
</evidence>
<evidence type="ECO:0000313" key="3">
    <source>
        <dbReference type="Proteomes" id="UP000054144"/>
    </source>
</evidence>
<organism evidence="2 3">
    <name type="scientific">Fistulina hepatica ATCC 64428</name>
    <dbReference type="NCBI Taxonomy" id="1128425"/>
    <lineage>
        <taxon>Eukaryota</taxon>
        <taxon>Fungi</taxon>
        <taxon>Dikarya</taxon>
        <taxon>Basidiomycota</taxon>
        <taxon>Agaricomycotina</taxon>
        <taxon>Agaricomycetes</taxon>
        <taxon>Agaricomycetidae</taxon>
        <taxon>Agaricales</taxon>
        <taxon>Fistulinaceae</taxon>
        <taxon>Fistulina</taxon>
    </lineage>
</organism>
<dbReference type="GO" id="GO:0046933">
    <property type="term" value="F:proton-transporting ATP synthase activity, rotational mechanism"/>
    <property type="evidence" value="ECO:0007669"/>
    <property type="project" value="TreeGrafter"/>
</dbReference>
<dbReference type="InterPro" id="IPR019711">
    <property type="entry name" value="ATP_synth_F0_suH"/>
</dbReference>
<protein>
    <recommendedName>
        <fullName evidence="4">ATP synthase complex subunit H</fullName>
    </recommendedName>
</protein>
<dbReference type="Proteomes" id="UP000054144">
    <property type="component" value="Unassembled WGS sequence"/>
</dbReference>
<dbReference type="AlphaFoldDB" id="A0A0D7AC41"/>
<feature type="region of interest" description="Disordered" evidence="1">
    <location>
        <begin position="83"/>
        <end position="104"/>
    </location>
</feature>
<dbReference type="EMBL" id="KN881832">
    <property type="protein sequence ID" value="KIY48562.1"/>
    <property type="molecule type" value="Genomic_DNA"/>
</dbReference>
<keyword evidence="3" id="KW-1185">Reference proteome</keyword>
<dbReference type="Pfam" id="PF10775">
    <property type="entry name" value="ATP_sub_h"/>
    <property type="match status" value="1"/>
</dbReference>
<evidence type="ECO:0008006" key="4">
    <source>
        <dbReference type="Google" id="ProtNLM"/>
    </source>
</evidence>
<evidence type="ECO:0000256" key="1">
    <source>
        <dbReference type="SAM" id="MobiDB-lite"/>
    </source>
</evidence>
<dbReference type="PANTHER" id="PTHR28207">
    <property type="entry name" value="ATP SYNTHASE SUBUNIT H, MITOCHONDRIAL"/>
    <property type="match status" value="1"/>
</dbReference>